<dbReference type="GO" id="GO:0061630">
    <property type="term" value="F:ubiquitin protein ligase activity"/>
    <property type="evidence" value="ECO:0007669"/>
    <property type="project" value="TreeGrafter"/>
</dbReference>
<evidence type="ECO:0000313" key="19">
    <source>
        <dbReference type="EMBL" id="AYO43369.1"/>
    </source>
</evidence>
<dbReference type="Proteomes" id="UP000269793">
    <property type="component" value="Chromosome IV"/>
</dbReference>
<dbReference type="SUPFAM" id="SSF57850">
    <property type="entry name" value="RING/U-box"/>
    <property type="match status" value="1"/>
</dbReference>
<feature type="transmembrane region" description="Helical" evidence="17">
    <location>
        <begin position="52"/>
        <end position="72"/>
    </location>
</feature>
<keyword evidence="12" id="KW-0862">Zinc</keyword>
<evidence type="ECO:0000256" key="11">
    <source>
        <dbReference type="ARBA" id="ARBA00022824"/>
    </source>
</evidence>
<dbReference type="GO" id="GO:0008270">
    <property type="term" value="F:zinc ion binding"/>
    <property type="evidence" value="ECO:0007669"/>
    <property type="project" value="UniProtKB-KW"/>
</dbReference>
<dbReference type="PANTHER" id="PTHR22763:SF191">
    <property type="entry name" value="RING FINGER PROTEIN 145 HOMOLOG"/>
    <property type="match status" value="1"/>
</dbReference>
<dbReference type="GO" id="GO:0036503">
    <property type="term" value="P:ERAD pathway"/>
    <property type="evidence" value="ECO:0007669"/>
    <property type="project" value="TreeGrafter"/>
</dbReference>
<dbReference type="PANTHER" id="PTHR22763">
    <property type="entry name" value="RING ZINC FINGER PROTEIN"/>
    <property type="match status" value="1"/>
</dbReference>
<dbReference type="STRING" id="425264.A0A3G2S7Y9"/>
<keyword evidence="11" id="KW-0256">Endoplasmic reticulum</keyword>
<feature type="transmembrane region" description="Helical" evidence="17">
    <location>
        <begin position="6"/>
        <end position="31"/>
    </location>
</feature>
<evidence type="ECO:0000256" key="5">
    <source>
        <dbReference type="ARBA" id="ARBA00012483"/>
    </source>
</evidence>
<proteinExistence type="inferred from homology"/>
<name>A0A3G2S7Y9_MALR7</name>
<evidence type="ECO:0000256" key="16">
    <source>
        <dbReference type="SAM" id="MobiDB-lite"/>
    </source>
</evidence>
<evidence type="ECO:0000256" key="12">
    <source>
        <dbReference type="ARBA" id="ARBA00022833"/>
    </source>
</evidence>
<gene>
    <name evidence="19" type="primary">hrd1</name>
    <name evidence="19" type="ORF">DNF11_2419</name>
</gene>
<dbReference type="Gene3D" id="3.30.40.10">
    <property type="entry name" value="Zinc/RING finger domain, C3HC4 (zinc finger)"/>
    <property type="match status" value="1"/>
</dbReference>
<keyword evidence="8" id="KW-0479">Metal-binding</keyword>
<evidence type="ECO:0000256" key="6">
    <source>
        <dbReference type="ARBA" id="ARBA00022679"/>
    </source>
</evidence>
<evidence type="ECO:0000256" key="3">
    <source>
        <dbReference type="ARBA" id="ARBA00004906"/>
    </source>
</evidence>
<dbReference type="PROSITE" id="PS50089">
    <property type="entry name" value="ZF_RING_2"/>
    <property type="match status" value="1"/>
</dbReference>
<sequence>MPRFEAASLLSTPVLIAYGICSAIAFVAMLYKARREQLDIFMASAWIYQSNGCLLILSNFICFSLVLMMRIMQKLFLGPLGRQEVQSVRESVTMHVFDLFITTSAGMFSSNLLCFYFGCLIFVVSLLQTLCRVRIETIGQMTALPRLAHARMIGLFVCLQLMEFILIPSVILLLPQDLGPVGIMTQYFILLCASQVNLWALVALYHCEARARQMGDAWEEKSLYVFYIEFARDIFMLLVYPICVVFSLFYVPQTGIIFVPFGTIRQFIMLAYSVYKNATKYMRFSAATRDMDSKYPPLSKEEIDQLRDKTCIICREEFDAETQNQADTPRKLPCHHVFHFRCLHSWLERQQNCPTCRRDVFRAPPQAEQPQERVARIRSQGSPAELDDANDSATLSSLLARFTQPAEGAASSSHDTPAPPPAATQDPREAMRQAVLKRFDQKPQPPSTQPPVLIPLFDPQSVPDFRTRVEPNLPHTLVDWAKSVSSTPTLDEEQLSHVTDAQLRKRLQLLQETQQTLQNAIAQIQEALAPPVPEEKGKAPARSHE</sequence>
<dbReference type="SMART" id="SM00184">
    <property type="entry name" value="RING"/>
    <property type="match status" value="1"/>
</dbReference>
<keyword evidence="7 17" id="KW-0812">Transmembrane</keyword>
<evidence type="ECO:0000256" key="10">
    <source>
        <dbReference type="ARBA" id="ARBA00022786"/>
    </source>
</evidence>
<keyword evidence="6" id="KW-0808">Transferase</keyword>
<dbReference type="InterPro" id="IPR001841">
    <property type="entry name" value="Znf_RING"/>
</dbReference>
<dbReference type="InterPro" id="IPR050731">
    <property type="entry name" value="HRD1_E3_ubiq-ligases"/>
</dbReference>
<dbReference type="VEuPathDB" id="FungiDB:DNF11_2419"/>
<keyword evidence="20" id="KW-1185">Reference proteome</keyword>
<evidence type="ECO:0000256" key="15">
    <source>
        <dbReference type="PROSITE-ProRule" id="PRU00175"/>
    </source>
</evidence>
<keyword evidence="13 17" id="KW-1133">Transmembrane helix</keyword>
<comment type="pathway">
    <text evidence="3">Protein modification; protein ubiquitination.</text>
</comment>
<reference evidence="19 20" key="1">
    <citation type="submission" date="2018-10" db="EMBL/GenBank/DDBJ databases">
        <title>Complete genome sequence of Malassezia restricta CBS 7877.</title>
        <authorList>
            <person name="Morand S.C."/>
            <person name="Bertignac M."/>
            <person name="Iltis A."/>
            <person name="Kolder I."/>
            <person name="Pirovano W."/>
            <person name="Jourdain R."/>
            <person name="Clavaud C."/>
        </authorList>
    </citation>
    <scope>NUCLEOTIDE SEQUENCE [LARGE SCALE GENOMIC DNA]</scope>
    <source>
        <strain evidence="19 20">CBS 7877</strain>
    </source>
</reference>
<feature type="transmembrane region" description="Helical" evidence="17">
    <location>
        <begin position="108"/>
        <end position="131"/>
    </location>
</feature>
<comment type="catalytic activity">
    <reaction evidence="1">
        <text>S-ubiquitinyl-[E2 ubiquitin-conjugating enzyme]-L-cysteine + [acceptor protein]-L-lysine = [E2 ubiquitin-conjugating enzyme]-L-cysteine + N(6)-ubiquitinyl-[acceptor protein]-L-lysine.</text>
        <dbReference type="EC" id="2.3.2.27"/>
    </reaction>
</comment>
<dbReference type="EC" id="2.3.2.27" evidence="5"/>
<evidence type="ECO:0000256" key="4">
    <source>
        <dbReference type="ARBA" id="ARBA00010089"/>
    </source>
</evidence>
<evidence type="ECO:0000256" key="2">
    <source>
        <dbReference type="ARBA" id="ARBA00004477"/>
    </source>
</evidence>
<evidence type="ECO:0000313" key="20">
    <source>
        <dbReference type="Proteomes" id="UP000269793"/>
    </source>
</evidence>
<dbReference type="AlphaFoldDB" id="A0A3G2S7Y9"/>
<dbReference type="Pfam" id="PF25563">
    <property type="entry name" value="TPR_SYVN1_N"/>
    <property type="match status" value="1"/>
</dbReference>
<feature type="domain" description="RING-type" evidence="18">
    <location>
        <begin position="311"/>
        <end position="357"/>
    </location>
</feature>
<keyword evidence="10" id="KW-0833">Ubl conjugation pathway</keyword>
<dbReference type="GO" id="GO:0043161">
    <property type="term" value="P:proteasome-mediated ubiquitin-dependent protein catabolic process"/>
    <property type="evidence" value="ECO:0007669"/>
    <property type="project" value="TreeGrafter"/>
</dbReference>
<dbReference type="GO" id="GO:0012505">
    <property type="term" value="C:endomembrane system"/>
    <property type="evidence" value="ECO:0007669"/>
    <property type="project" value="TreeGrafter"/>
</dbReference>
<evidence type="ECO:0000256" key="9">
    <source>
        <dbReference type="ARBA" id="ARBA00022771"/>
    </source>
</evidence>
<dbReference type="InterPro" id="IPR013083">
    <property type="entry name" value="Znf_RING/FYVE/PHD"/>
</dbReference>
<keyword evidence="9 15" id="KW-0863">Zinc-finger</keyword>
<dbReference type="CDD" id="cd16479">
    <property type="entry name" value="RING-H2_synoviolin"/>
    <property type="match status" value="1"/>
</dbReference>
<feature type="transmembrane region" description="Helical" evidence="17">
    <location>
        <begin position="226"/>
        <end position="250"/>
    </location>
</feature>
<keyword evidence="14 17" id="KW-0472">Membrane</keyword>
<protein>
    <recommendedName>
        <fullName evidence="5">RING-type E3 ubiquitin transferase</fullName>
        <ecNumber evidence="5">2.3.2.27</ecNumber>
    </recommendedName>
</protein>
<evidence type="ECO:0000256" key="13">
    <source>
        <dbReference type="ARBA" id="ARBA00022989"/>
    </source>
</evidence>
<dbReference type="EMBL" id="CP033151">
    <property type="protein sequence ID" value="AYO43369.1"/>
    <property type="molecule type" value="Genomic_DNA"/>
</dbReference>
<dbReference type="InterPro" id="IPR057992">
    <property type="entry name" value="TPR_SYVN1_N"/>
</dbReference>
<evidence type="ECO:0000256" key="7">
    <source>
        <dbReference type="ARBA" id="ARBA00022692"/>
    </source>
</evidence>
<comment type="similarity">
    <text evidence="4">Belongs to the HRD1 family.</text>
</comment>
<dbReference type="InterPro" id="IPR058051">
    <property type="entry name" value="Znf_RING_synoviolin"/>
</dbReference>
<evidence type="ECO:0000259" key="18">
    <source>
        <dbReference type="PROSITE" id="PS50089"/>
    </source>
</evidence>
<evidence type="ECO:0000256" key="8">
    <source>
        <dbReference type="ARBA" id="ARBA00022723"/>
    </source>
</evidence>
<dbReference type="Pfam" id="PF13639">
    <property type="entry name" value="zf-RING_2"/>
    <property type="match status" value="1"/>
</dbReference>
<evidence type="ECO:0000256" key="14">
    <source>
        <dbReference type="ARBA" id="ARBA00023136"/>
    </source>
</evidence>
<evidence type="ECO:0000256" key="1">
    <source>
        <dbReference type="ARBA" id="ARBA00000900"/>
    </source>
</evidence>
<feature type="region of interest" description="Disordered" evidence="16">
    <location>
        <begin position="404"/>
        <end position="428"/>
    </location>
</feature>
<organism evidence="19 20">
    <name type="scientific">Malassezia restricta (strain ATCC 96810 / NBRC 103918 / CBS 7877)</name>
    <name type="common">Seborrheic dermatitis infection agent</name>
    <dbReference type="NCBI Taxonomy" id="425264"/>
    <lineage>
        <taxon>Eukaryota</taxon>
        <taxon>Fungi</taxon>
        <taxon>Dikarya</taxon>
        <taxon>Basidiomycota</taxon>
        <taxon>Ustilaginomycotina</taxon>
        <taxon>Malasseziomycetes</taxon>
        <taxon>Malasseziales</taxon>
        <taxon>Malasseziaceae</taxon>
        <taxon>Malassezia</taxon>
    </lineage>
</organism>
<feature type="region of interest" description="Disordered" evidence="16">
    <location>
        <begin position="364"/>
        <end position="389"/>
    </location>
</feature>
<comment type="subcellular location">
    <subcellularLocation>
        <location evidence="2">Endoplasmic reticulum membrane</location>
        <topology evidence="2">Multi-pass membrane protein</topology>
    </subcellularLocation>
</comment>
<feature type="transmembrane region" description="Helical" evidence="17">
    <location>
        <begin position="186"/>
        <end position="205"/>
    </location>
</feature>
<dbReference type="OrthoDB" id="7759664at2759"/>
<accession>A0A3G2S7Y9</accession>
<feature type="transmembrane region" description="Helical" evidence="17">
    <location>
        <begin position="152"/>
        <end position="174"/>
    </location>
</feature>
<evidence type="ECO:0000256" key="17">
    <source>
        <dbReference type="SAM" id="Phobius"/>
    </source>
</evidence>